<proteinExistence type="predicted"/>
<keyword evidence="2" id="KW-1185">Reference proteome</keyword>
<evidence type="ECO:0000313" key="2">
    <source>
        <dbReference type="Proteomes" id="UP001362999"/>
    </source>
</evidence>
<name>A0AAV9ZZ72_9AGAR</name>
<protein>
    <submittedName>
        <fullName evidence="1">Uncharacterized protein</fullName>
    </submittedName>
</protein>
<reference evidence="1 2" key="1">
    <citation type="journal article" date="2024" name="J Genomics">
        <title>Draft genome sequencing and assembly of Favolaschia claudopus CIRM-BRFM 2984 isolated from oak limbs.</title>
        <authorList>
            <person name="Navarro D."/>
            <person name="Drula E."/>
            <person name="Chaduli D."/>
            <person name="Cazenave R."/>
            <person name="Ahrendt S."/>
            <person name="Wang J."/>
            <person name="Lipzen A."/>
            <person name="Daum C."/>
            <person name="Barry K."/>
            <person name="Grigoriev I.V."/>
            <person name="Favel A."/>
            <person name="Rosso M.N."/>
            <person name="Martin F."/>
        </authorList>
    </citation>
    <scope>NUCLEOTIDE SEQUENCE [LARGE SCALE GENOMIC DNA]</scope>
    <source>
        <strain evidence="1 2">CIRM-BRFM 2984</strain>
    </source>
</reference>
<accession>A0AAV9ZZ72</accession>
<organism evidence="1 2">
    <name type="scientific">Favolaschia claudopus</name>
    <dbReference type="NCBI Taxonomy" id="2862362"/>
    <lineage>
        <taxon>Eukaryota</taxon>
        <taxon>Fungi</taxon>
        <taxon>Dikarya</taxon>
        <taxon>Basidiomycota</taxon>
        <taxon>Agaricomycotina</taxon>
        <taxon>Agaricomycetes</taxon>
        <taxon>Agaricomycetidae</taxon>
        <taxon>Agaricales</taxon>
        <taxon>Marasmiineae</taxon>
        <taxon>Mycenaceae</taxon>
        <taxon>Favolaschia</taxon>
    </lineage>
</organism>
<dbReference type="AlphaFoldDB" id="A0AAV9ZZ72"/>
<comment type="caution">
    <text evidence="1">The sequence shown here is derived from an EMBL/GenBank/DDBJ whole genome shotgun (WGS) entry which is preliminary data.</text>
</comment>
<gene>
    <name evidence="1" type="ORF">R3P38DRAFT_3222188</name>
</gene>
<sequence length="115" mass="12521">MAAVAAVPRSGAHGLQYMDRVPARNYICAKRFAAGRQIPAPDIKQRVSRQLYKIFVVVVAAAPRMALSIWIDVPRAGLSKLLSRWQANYAPGFSSSGLNSILLLRLSSSRRAAAL</sequence>
<dbReference type="EMBL" id="JAWWNJ010000097">
    <property type="protein sequence ID" value="KAK6996505.1"/>
    <property type="molecule type" value="Genomic_DNA"/>
</dbReference>
<evidence type="ECO:0000313" key="1">
    <source>
        <dbReference type="EMBL" id="KAK6996505.1"/>
    </source>
</evidence>
<dbReference type="Proteomes" id="UP001362999">
    <property type="component" value="Unassembled WGS sequence"/>
</dbReference>